<sequence>MATAGDDGRTDPSAGGEAHHCASTTTVGPDVDGHDRGMVGRTSRGGQGMADEEHSHHLSRYLEDGTLTDEWPGDPDARTGLAITACRCGWLGPGRQLDRPFGEVQEWAYDEWDRLHFGPMVEPAAGKKLLSYLDPTGRVRFLLAGREARNEAELELLMEQGCWVHGSFREVSSVSPDRPSLIAPIGGPWEEHGVDGFAPTVELVIPEFATLRWHRSQIGDD</sequence>
<dbReference type="EMBL" id="VFPA01000001">
    <property type="protein sequence ID" value="TQM15545.1"/>
    <property type="molecule type" value="Genomic_DNA"/>
</dbReference>
<dbReference type="AlphaFoldDB" id="A0A543E1T4"/>
<organism evidence="2 3">
    <name type="scientific">Pseudonocardia kunmingensis</name>
    <dbReference type="NCBI Taxonomy" id="630975"/>
    <lineage>
        <taxon>Bacteria</taxon>
        <taxon>Bacillati</taxon>
        <taxon>Actinomycetota</taxon>
        <taxon>Actinomycetes</taxon>
        <taxon>Pseudonocardiales</taxon>
        <taxon>Pseudonocardiaceae</taxon>
        <taxon>Pseudonocardia</taxon>
    </lineage>
</organism>
<feature type="compositionally biased region" description="Basic and acidic residues" evidence="1">
    <location>
        <begin position="1"/>
        <end position="10"/>
    </location>
</feature>
<gene>
    <name evidence="2" type="ORF">FB558_2334</name>
</gene>
<keyword evidence="3" id="KW-1185">Reference proteome</keyword>
<evidence type="ECO:0000256" key="1">
    <source>
        <dbReference type="SAM" id="MobiDB-lite"/>
    </source>
</evidence>
<accession>A0A543E1T4</accession>
<proteinExistence type="predicted"/>
<feature type="region of interest" description="Disordered" evidence="1">
    <location>
        <begin position="1"/>
        <end position="54"/>
    </location>
</feature>
<name>A0A543E1T4_9PSEU</name>
<reference evidence="2 3" key="1">
    <citation type="submission" date="2019-06" db="EMBL/GenBank/DDBJ databases">
        <title>Sequencing the genomes of 1000 actinobacteria strains.</title>
        <authorList>
            <person name="Klenk H.-P."/>
        </authorList>
    </citation>
    <scope>NUCLEOTIDE SEQUENCE [LARGE SCALE GENOMIC DNA]</scope>
    <source>
        <strain evidence="2 3">DSM 45301</strain>
    </source>
</reference>
<evidence type="ECO:0000313" key="2">
    <source>
        <dbReference type="EMBL" id="TQM15545.1"/>
    </source>
</evidence>
<dbReference type="Proteomes" id="UP000315677">
    <property type="component" value="Unassembled WGS sequence"/>
</dbReference>
<protein>
    <submittedName>
        <fullName evidence="2">Uncharacterized protein</fullName>
    </submittedName>
</protein>
<evidence type="ECO:0000313" key="3">
    <source>
        <dbReference type="Proteomes" id="UP000315677"/>
    </source>
</evidence>
<comment type="caution">
    <text evidence="2">The sequence shown here is derived from an EMBL/GenBank/DDBJ whole genome shotgun (WGS) entry which is preliminary data.</text>
</comment>